<proteinExistence type="predicted"/>
<protein>
    <recommendedName>
        <fullName evidence="3">ABM domain-containing protein</fullName>
    </recommendedName>
</protein>
<organism evidence="1 2">
    <name type="scientific">Streptomyces werraensis</name>
    <dbReference type="NCBI Taxonomy" id="68284"/>
    <lineage>
        <taxon>Bacteria</taxon>
        <taxon>Bacillati</taxon>
        <taxon>Actinomycetota</taxon>
        <taxon>Actinomycetes</taxon>
        <taxon>Kitasatosporales</taxon>
        <taxon>Streptomycetaceae</taxon>
        <taxon>Streptomyces</taxon>
    </lineage>
</organism>
<reference evidence="1 2" key="1">
    <citation type="submission" date="2024-06" db="EMBL/GenBank/DDBJ databases">
        <title>The Natural Products Discovery Center: Release of the First 8490 Sequenced Strains for Exploring Actinobacteria Biosynthetic Diversity.</title>
        <authorList>
            <person name="Kalkreuter E."/>
            <person name="Kautsar S.A."/>
            <person name="Yang D."/>
            <person name="Bader C.D."/>
            <person name="Teijaro C.N."/>
            <person name="Fluegel L."/>
            <person name="Davis C.M."/>
            <person name="Simpson J.R."/>
            <person name="Lauterbach L."/>
            <person name="Steele A.D."/>
            <person name="Gui C."/>
            <person name="Meng S."/>
            <person name="Li G."/>
            <person name="Viehrig K."/>
            <person name="Ye F."/>
            <person name="Su P."/>
            <person name="Kiefer A.F."/>
            <person name="Nichols A."/>
            <person name="Cepeda A.J."/>
            <person name="Yan W."/>
            <person name="Fan B."/>
            <person name="Jiang Y."/>
            <person name="Adhikari A."/>
            <person name="Zheng C.-J."/>
            <person name="Schuster L."/>
            <person name="Cowan T.M."/>
            <person name="Smanski M.J."/>
            <person name="Chevrette M.G."/>
            <person name="De Carvalho L.P.S."/>
            <person name="Shen B."/>
        </authorList>
    </citation>
    <scope>NUCLEOTIDE SEQUENCE [LARGE SCALE GENOMIC DNA]</scope>
    <source>
        <strain evidence="1 2">NPDC052768</strain>
    </source>
</reference>
<dbReference type="RefSeq" id="WP_364027611.1">
    <property type="nucleotide sequence ID" value="NZ_JBFATD010000002.1"/>
</dbReference>
<gene>
    <name evidence="1" type="ORF">AB0K95_32500</name>
</gene>
<evidence type="ECO:0008006" key="3">
    <source>
        <dbReference type="Google" id="ProtNLM"/>
    </source>
</evidence>
<keyword evidence="2" id="KW-1185">Reference proteome</keyword>
<name>A0ABV3JPP3_9ACTN</name>
<comment type="caution">
    <text evidence="1">The sequence shown here is derived from an EMBL/GenBank/DDBJ whole genome shotgun (WGS) entry which is preliminary data.</text>
</comment>
<dbReference type="EMBL" id="JBFATE010000025">
    <property type="protein sequence ID" value="MEV5249937.1"/>
    <property type="molecule type" value="Genomic_DNA"/>
</dbReference>
<accession>A0ABV3JPP3</accession>
<dbReference type="Proteomes" id="UP001552527">
    <property type="component" value="Unassembled WGS sequence"/>
</dbReference>
<sequence>MKIAESSTILFRNTMRITEGHLDGFRRAIAQAVAFAQEHGPQLMVEVFIDEERMLAHSFQLYRDSDAIRAHWRLSDPYIRGVMEHCTVQHFEIFGAPDPDIVAALKTPDGESFPFVVSPRLAGFNRFGTPSLGESLSQRIS</sequence>
<evidence type="ECO:0000313" key="2">
    <source>
        <dbReference type="Proteomes" id="UP001552527"/>
    </source>
</evidence>
<evidence type="ECO:0000313" key="1">
    <source>
        <dbReference type="EMBL" id="MEV5249937.1"/>
    </source>
</evidence>